<reference evidence="2" key="1">
    <citation type="submission" date="2022-10" db="EMBL/GenBank/DDBJ databases">
        <authorList>
            <person name="Chen Y."/>
            <person name="Dougan E. K."/>
            <person name="Chan C."/>
            <person name="Rhodes N."/>
            <person name="Thang M."/>
        </authorList>
    </citation>
    <scope>NUCLEOTIDE SEQUENCE</scope>
</reference>
<sequence>MVITDSGNEFQGKLERGCESLAILQHVTVPECPWENAKAERHGVWLKGKLDKEIQLRQILFLHLGRARRVPHGHHCDKEPCNGSIGVDSLQPLWSLGPWQGFQVTSCHRSYVPLKMPTGNPLAAMEQNSRAAIHGAARSATHQTKQWAQGQWVYVFRRGRHGQELVLVSNNRIVYVAMRTRLWRCSPEQLRPAMPAEVLGQEIATNPGVAELVRQVPLDQDRRCGRLSRSDDQITTRRRSHSSYSYDATWAGTTQAPQQAEGSPRRDAEAMPKDNPAPAPLNPEASDPDEPGLSLLSFELEDGFPSLQLLAKRDDEVSLKDMSQAERERFQQADELEWSAIVKTKAVKVLTGREAAEEKEIGSQSLDGVCMGGSLITYAPTPQVETIMTFLQSSANLGFKCSFSDVRNAFCQSNRLKRIQIVVPVYGLDDAPAAWRTTVTSFLVKGGYVRNLIEPCWLSKFDEKTNRPISQILIKVDDFIAASHPQHYEATRKLLTERFDFGKWDDDEAEYAGRHIKCLKGRIWINQKKYIVEHIHPVVLAKGRKSKKDSPFEAFRALIYKLNWLGRETRPEVSDTASILASRLPSATISHVLILNKVVNYLQSTSDRNITMWAFDPSDMAFSMRSDAGGINGKFEQVDDVGLPADATQGARMVLAASRLPVGHQAVPASPLAWRNGKLKRKVFSTFGGETQAMLQGIGEVDWLQMPSFMTFNFEIGETASNHI</sequence>
<name>A0A9P1FMF9_9DINO</name>
<comment type="caution">
    <text evidence="2">The sequence shown here is derived from an EMBL/GenBank/DDBJ whole genome shotgun (WGS) entry which is preliminary data.</text>
</comment>
<evidence type="ECO:0000313" key="4">
    <source>
        <dbReference type="Proteomes" id="UP001152797"/>
    </source>
</evidence>
<dbReference type="Proteomes" id="UP001152797">
    <property type="component" value="Unassembled WGS sequence"/>
</dbReference>
<evidence type="ECO:0000313" key="3">
    <source>
        <dbReference type="EMBL" id="CAL4766744.1"/>
    </source>
</evidence>
<organism evidence="2">
    <name type="scientific">Cladocopium goreaui</name>
    <dbReference type="NCBI Taxonomy" id="2562237"/>
    <lineage>
        <taxon>Eukaryota</taxon>
        <taxon>Sar</taxon>
        <taxon>Alveolata</taxon>
        <taxon>Dinophyceae</taxon>
        <taxon>Suessiales</taxon>
        <taxon>Symbiodiniaceae</taxon>
        <taxon>Cladocopium</taxon>
    </lineage>
</organism>
<dbReference type="AlphaFoldDB" id="A0A9P1FMF9"/>
<gene>
    <name evidence="2" type="ORF">C1SCF055_LOCUS7383</name>
</gene>
<evidence type="ECO:0000256" key="1">
    <source>
        <dbReference type="SAM" id="MobiDB-lite"/>
    </source>
</evidence>
<proteinExistence type="predicted"/>
<accession>A0A9P1FMF9</accession>
<evidence type="ECO:0000313" key="2">
    <source>
        <dbReference type="EMBL" id="CAI3979432.1"/>
    </source>
</evidence>
<keyword evidence="4" id="KW-1185">Reference proteome</keyword>
<feature type="compositionally biased region" description="Basic and acidic residues" evidence="1">
    <location>
        <begin position="263"/>
        <end position="272"/>
    </location>
</feature>
<feature type="compositionally biased region" description="Basic and acidic residues" evidence="1">
    <location>
        <begin position="224"/>
        <end position="235"/>
    </location>
</feature>
<dbReference type="EMBL" id="CAMXCT010000484">
    <property type="protein sequence ID" value="CAI3979432.1"/>
    <property type="molecule type" value="Genomic_DNA"/>
</dbReference>
<dbReference type="OrthoDB" id="434385at2759"/>
<feature type="compositionally biased region" description="Polar residues" evidence="1">
    <location>
        <begin position="251"/>
        <end position="261"/>
    </location>
</feature>
<reference evidence="3 4" key="2">
    <citation type="submission" date="2024-05" db="EMBL/GenBank/DDBJ databases">
        <authorList>
            <person name="Chen Y."/>
            <person name="Shah S."/>
            <person name="Dougan E. K."/>
            <person name="Thang M."/>
            <person name="Chan C."/>
        </authorList>
    </citation>
    <scope>NUCLEOTIDE SEQUENCE [LARGE SCALE GENOMIC DNA]</scope>
</reference>
<protein>
    <submittedName>
        <fullName evidence="3">Retrovirus-related Pol polyprotein from transposon RE1 (Retro element 1) (AtRE1)</fullName>
    </submittedName>
</protein>
<dbReference type="EMBL" id="CAMXCT030000484">
    <property type="protein sequence ID" value="CAL4766744.1"/>
    <property type="molecule type" value="Genomic_DNA"/>
</dbReference>
<dbReference type="EMBL" id="CAMXCT020000484">
    <property type="protein sequence ID" value="CAL1132807.1"/>
    <property type="molecule type" value="Genomic_DNA"/>
</dbReference>
<feature type="region of interest" description="Disordered" evidence="1">
    <location>
        <begin position="224"/>
        <end position="295"/>
    </location>
</feature>